<dbReference type="EMBL" id="VSSQ01051622">
    <property type="protein sequence ID" value="MPN05715.1"/>
    <property type="molecule type" value="Genomic_DNA"/>
</dbReference>
<dbReference type="AlphaFoldDB" id="A0A645EUL5"/>
<evidence type="ECO:0000313" key="1">
    <source>
        <dbReference type="EMBL" id="MPN05715.1"/>
    </source>
</evidence>
<name>A0A645EUL5_9ZZZZ</name>
<protein>
    <submittedName>
        <fullName evidence="1">Uncharacterized protein</fullName>
    </submittedName>
</protein>
<gene>
    <name evidence="1" type="ORF">SDC9_152968</name>
</gene>
<comment type="caution">
    <text evidence="1">The sequence shown here is derived from an EMBL/GenBank/DDBJ whole genome shotgun (WGS) entry which is preliminary data.</text>
</comment>
<organism evidence="1">
    <name type="scientific">bioreactor metagenome</name>
    <dbReference type="NCBI Taxonomy" id="1076179"/>
    <lineage>
        <taxon>unclassified sequences</taxon>
        <taxon>metagenomes</taxon>
        <taxon>ecological metagenomes</taxon>
    </lineage>
</organism>
<reference evidence="1" key="1">
    <citation type="submission" date="2019-08" db="EMBL/GenBank/DDBJ databases">
        <authorList>
            <person name="Kucharzyk K."/>
            <person name="Murdoch R.W."/>
            <person name="Higgins S."/>
            <person name="Loffler F."/>
        </authorList>
    </citation>
    <scope>NUCLEOTIDE SEQUENCE</scope>
</reference>
<proteinExistence type="predicted"/>
<sequence>MYAVYKHFVYARAKLMGRFEGGCIGNHQRVYHNNIGKITGDYRASLLEP</sequence>
<accession>A0A645EUL5</accession>